<evidence type="ECO:0000256" key="8">
    <source>
        <dbReference type="PROSITE-ProRule" id="PRU01211"/>
    </source>
</evidence>
<dbReference type="PANTHER" id="PTHR10127:SF780">
    <property type="entry name" value="METALLOENDOPEPTIDASE"/>
    <property type="match status" value="1"/>
</dbReference>
<evidence type="ECO:0000256" key="4">
    <source>
        <dbReference type="ARBA" id="ARBA00022801"/>
    </source>
</evidence>
<evidence type="ECO:0000256" key="7">
    <source>
        <dbReference type="ARBA" id="ARBA00023157"/>
    </source>
</evidence>
<dbReference type="InterPro" id="IPR035914">
    <property type="entry name" value="Sperma_CUB_dom_sf"/>
</dbReference>
<sequence>MNVHTAIFLLLILEFISNIIGFEKNYNTGNNIEFVADNANNEINKRAKRQMKKDKKSLWASPINFAIESKVDQPMLRHLLREIQIHTCIQFNEDMRRIKKSGIFFRYSEECFSKIGRKSYDKWQEVFLGGRNCNTKHLYLQQILRTLGMYFEQNRFDRNLYVRVLYENVKPEYSHIFLTLKPSDLTTHKLPYDYGSIMHADVYAYSKNNNYTIVPLDYLYTKTLGSSTSPSFIDYKLLNLHYCKRSCKYFLNCFHGSYQNSNDCSNCRCVKGYVGKRCENFQPPLHSSCGKSIYKVEDYAKTLKISGAKKCIYHLIARNGRKIVFFIEASMQLNPSKKPYICNSLNSLEVKYYKDKTVTGARICGTSSITATKSENNHIILYYKSSIQSNYVTITFRTKSYGTFNRETFNRGTSFINKMKHRRYSLIE</sequence>
<evidence type="ECO:0000256" key="6">
    <source>
        <dbReference type="ARBA" id="ARBA00023049"/>
    </source>
</evidence>
<dbReference type="Proteomes" id="UP000046392">
    <property type="component" value="Unplaced"/>
</dbReference>
<dbReference type="InterPro" id="IPR001506">
    <property type="entry name" value="Peptidase_M12A"/>
</dbReference>
<dbReference type="PROSITE" id="PS01186">
    <property type="entry name" value="EGF_2"/>
    <property type="match status" value="1"/>
</dbReference>
<dbReference type="GO" id="GO:0008270">
    <property type="term" value="F:zinc ion binding"/>
    <property type="evidence" value="ECO:0007669"/>
    <property type="project" value="InterPro"/>
</dbReference>
<dbReference type="EC" id="3.4.24.-" evidence="9"/>
<dbReference type="AlphaFoldDB" id="A0A0N5C3C4"/>
<keyword evidence="1" id="KW-0245">EGF-like domain</keyword>
<dbReference type="Gene3D" id="3.40.390.10">
    <property type="entry name" value="Collagenase (Catalytic Domain)"/>
    <property type="match status" value="1"/>
</dbReference>
<keyword evidence="5 9" id="KW-0862">Zinc</keyword>
<accession>A0A0N5C3C4</accession>
<dbReference type="InterPro" id="IPR006026">
    <property type="entry name" value="Peptidase_Metallo"/>
</dbReference>
<keyword evidence="11" id="KW-1185">Reference proteome</keyword>
<dbReference type="PANTHER" id="PTHR10127">
    <property type="entry name" value="DISCOIDIN, CUB, EGF, LAMININ , AND ZINC METALLOPROTEASE DOMAIN CONTAINING"/>
    <property type="match status" value="1"/>
</dbReference>
<dbReference type="SUPFAM" id="SSF55486">
    <property type="entry name" value="Metalloproteases ('zincins'), catalytic domain"/>
    <property type="match status" value="1"/>
</dbReference>
<keyword evidence="4 9" id="KW-0378">Hydrolase</keyword>
<feature type="chain" id="PRO_5005733463" description="Metalloendopeptidase" evidence="9">
    <location>
        <begin position="22"/>
        <end position="428"/>
    </location>
</feature>
<feature type="disulfide bond" evidence="8">
    <location>
        <begin position="111"/>
        <end position="133"/>
    </location>
</feature>
<keyword evidence="3 9" id="KW-0479">Metal-binding</keyword>
<dbReference type="PROSITE" id="PS00022">
    <property type="entry name" value="EGF_1"/>
    <property type="match status" value="1"/>
</dbReference>
<keyword evidence="2 9" id="KW-0645">Protease</keyword>
<evidence type="ECO:0000259" key="10">
    <source>
        <dbReference type="PROSITE" id="PS51864"/>
    </source>
</evidence>
<protein>
    <recommendedName>
        <fullName evidence="9">Metalloendopeptidase</fullName>
        <ecNumber evidence="9">3.4.24.-</ecNumber>
    </recommendedName>
</protein>
<evidence type="ECO:0000256" key="2">
    <source>
        <dbReference type="ARBA" id="ARBA00022670"/>
    </source>
</evidence>
<dbReference type="PROSITE" id="PS51864">
    <property type="entry name" value="ASTACIN"/>
    <property type="match status" value="1"/>
</dbReference>
<dbReference type="SMART" id="SM00235">
    <property type="entry name" value="ZnMc"/>
    <property type="match status" value="1"/>
</dbReference>
<dbReference type="SUPFAM" id="SSF49854">
    <property type="entry name" value="Spermadhesin, CUB domain"/>
    <property type="match status" value="1"/>
</dbReference>
<feature type="disulfide bond" evidence="8">
    <location>
        <begin position="88"/>
        <end position="243"/>
    </location>
</feature>
<dbReference type="PRINTS" id="PR00480">
    <property type="entry name" value="ASTACIN"/>
</dbReference>
<dbReference type="InterPro" id="IPR000742">
    <property type="entry name" value="EGF"/>
</dbReference>
<dbReference type="GO" id="GO:0004222">
    <property type="term" value="F:metalloendopeptidase activity"/>
    <property type="evidence" value="ECO:0007669"/>
    <property type="project" value="UniProtKB-UniRule"/>
</dbReference>
<dbReference type="GO" id="GO:0006508">
    <property type="term" value="P:proteolysis"/>
    <property type="evidence" value="ECO:0007669"/>
    <property type="project" value="UniProtKB-KW"/>
</dbReference>
<evidence type="ECO:0000256" key="3">
    <source>
        <dbReference type="ARBA" id="ARBA00022723"/>
    </source>
</evidence>
<name>A0A0N5C3C4_STREA</name>
<keyword evidence="9" id="KW-0732">Signal</keyword>
<evidence type="ECO:0000313" key="11">
    <source>
        <dbReference type="Proteomes" id="UP000046392"/>
    </source>
</evidence>
<dbReference type="WBParaSite" id="SPAL_0001247800.1">
    <property type="protein sequence ID" value="SPAL_0001247800.1"/>
    <property type="gene ID" value="SPAL_0001247800"/>
</dbReference>
<keyword evidence="7 8" id="KW-1015">Disulfide bond</keyword>
<proteinExistence type="predicted"/>
<evidence type="ECO:0000256" key="9">
    <source>
        <dbReference type="RuleBase" id="RU361183"/>
    </source>
</evidence>
<comment type="caution">
    <text evidence="8">Lacks conserved residue(s) required for the propagation of feature annotation.</text>
</comment>
<evidence type="ECO:0000256" key="1">
    <source>
        <dbReference type="ARBA" id="ARBA00022536"/>
    </source>
</evidence>
<reference evidence="12" key="1">
    <citation type="submission" date="2017-02" db="UniProtKB">
        <authorList>
            <consortium name="WormBaseParasite"/>
        </authorList>
    </citation>
    <scope>IDENTIFICATION</scope>
</reference>
<evidence type="ECO:0000256" key="5">
    <source>
        <dbReference type="ARBA" id="ARBA00022833"/>
    </source>
</evidence>
<organism evidence="11 12">
    <name type="scientific">Strongyloides papillosus</name>
    <name type="common">Intestinal threadworm</name>
    <dbReference type="NCBI Taxonomy" id="174720"/>
    <lineage>
        <taxon>Eukaryota</taxon>
        <taxon>Metazoa</taxon>
        <taxon>Ecdysozoa</taxon>
        <taxon>Nematoda</taxon>
        <taxon>Chromadorea</taxon>
        <taxon>Rhabditida</taxon>
        <taxon>Tylenchina</taxon>
        <taxon>Panagrolaimomorpha</taxon>
        <taxon>Strongyloidoidea</taxon>
        <taxon>Strongyloididae</taxon>
        <taxon>Strongyloides</taxon>
    </lineage>
</organism>
<dbReference type="InterPro" id="IPR024079">
    <property type="entry name" value="MetalloPept_cat_dom_sf"/>
</dbReference>
<keyword evidence="6 9" id="KW-0482">Metalloprotease</keyword>
<feature type="signal peptide" evidence="9">
    <location>
        <begin position="1"/>
        <end position="21"/>
    </location>
</feature>
<evidence type="ECO:0000313" key="12">
    <source>
        <dbReference type="WBParaSite" id="SPAL_0001247800.1"/>
    </source>
</evidence>
<comment type="cofactor">
    <cofactor evidence="9">
        <name>Zn(2+)</name>
        <dbReference type="ChEBI" id="CHEBI:29105"/>
    </cofactor>
    <text evidence="9">Binds 1 zinc ion per subunit.</text>
</comment>
<dbReference type="Pfam" id="PF01400">
    <property type="entry name" value="Astacin"/>
    <property type="match status" value="1"/>
</dbReference>
<feature type="domain" description="Peptidase M12A" evidence="10">
    <location>
        <begin position="49"/>
        <end position="244"/>
    </location>
</feature>